<evidence type="ECO:0000256" key="5">
    <source>
        <dbReference type="ARBA" id="ARBA00023239"/>
    </source>
</evidence>
<dbReference type="RefSeq" id="WP_185769183.1">
    <property type="nucleotide sequence ID" value="NZ_CP046883.1"/>
</dbReference>
<evidence type="ECO:0000313" key="10">
    <source>
        <dbReference type="Proteomes" id="UP000515275"/>
    </source>
</evidence>
<sequence>MNVRISRHGDVTVITLNKPAKRNALDADFAREIAAAVRDASAGESAEDRQARAILLRAEGPAFCAGADLSGGVYGDDFWGSLMDMLESIVTSPLPVIADVQGPAVGAGCQLIMACDLRLFGEDAVCWIPVAQHAFALDSWTITRAKELLGGAIARNLLIGGAKIGVEQALTQGFALKKAVVTEAVDEPLEFAQNIAALAPLSIEHSKRVLNHADPTNDQALTEMFEDVWRSHDAQEARIARLQQRPPKFRGR</sequence>
<dbReference type="NCBIfam" id="NF005891">
    <property type="entry name" value="PRK07854.1"/>
    <property type="match status" value="1"/>
</dbReference>
<evidence type="ECO:0000256" key="3">
    <source>
        <dbReference type="ARBA" id="ARBA00022832"/>
    </source>
</evidence>
<dbReference type="Proteomes" id="UP000515275">
    <property type="component" value="Chromosome"/>
</dbReference>
<reference evidence="9 10" key="1">
    <citation type="submission" date="2019-12" db="EMBL/GenBank/DDBJ databases">
        <title>Corynebacterium sp. nov., isolated from feces of the Anser Albifrons in China.</title>
        <authorList>
            <person name="Liu Q."/>
        </authorList>
    </citation>
    <scope>NUCLEOTIDE SEQUENCE [LARGE SCALE GENOMIC DNA]</scope>
    <source>
        <strain evidence="9 10">23H37-10</strain>
    </source>
</reference>
<dbReference type="PANTHER" id="PTHR11941:SF169">
    <property type="entry name" value="(7AS)-7A-METHYL-1,5-DIOXO-2,3,5,6,7,7A-HEXAHYDRO-1H-INDENE-CARBOXYL-COA HYDROLASE"/>
    <property type="match status" value="1"/>
</dbReference>
<accession>A0A7G7YMA5</accession>
<dbReference type="InterPro" id="IPR029045">
    <property type="entry name" value="ClpP/crotonase-like_dom_sf"/>
</dbReference>
<keyword evidence="10" id="KW-1185">Reference proteome</keyword>
<organism evidence="9 10">
    <name type="scientific">Corynebacterium anserum</name>
    <dbReference type="NCBI Taxonomy" id="2684406"/>
    <lineage>
        <taxon>Bacteria</taxon>
        <taxon>Bacillati</taxon>
        <taxon>Actinomycetota</taxon>
        <taxon>Actinomycetes</taxon>
        <taxon>Mycobacteriales</taxon>
        <taxon>Corynebacteriaceae</taxon>
        <taxon>Corynebacterium</taxon>
    </lineage>
</organism>
<dbReference type="Gene3D" id="3.90.226.10">
    <property type="entry name" value="2-enoyl-CoA Hydratase, Chain A, domain 1"/>
    <property type="match status" value="1"/>
</dbReference>
<comment type="catalytic activity">
    <reaction evidence="6">
        <text>a (3S)-3-hydroxyacyl-CoA = a (2E)-enoyl-CoA + H2O</text>
        <dbReference type="Rhea" id="RHEA:16105"/>
        <dbReference type="ChEBI" id="CHEBI:15377"/>
        <dbReference type="ChEBI" id="CHEBI:57318"/>
        <dbReference type="ChEBI" id="CHEBI:58856"/>
        <dbReference type="EC" id="4.2.1.17"/>
    </reaction>
</comment>
<comment type="similarity">
    <text evidence="2 8">Belongs to the enoyl-CoA hydratase/isomerase family.</text>
</comment>
<dbReference type="InterPro" id="IPR001753">
    <property type="entry name" value="Enoyl-CoA_hydra/iso"/>
</dbReference>
<proteinExistence type="inferred from homology"/>
<evidence type="ECO:0000256" key="8">
    <source>
        <dbReference type="RuleBase" id="RU003707"/>
    </source>
</evidence>
<dbReference type="EC" id="4.2.1.17" evidence="9"/>
<protein>
    <submittedName>
        <fullName evidence="9">Enoyl-CoA hydratase</fullName>
        <ecNumber evidence="9">4.2.1.17</ecNumber>
    </submittedName>
</protein>
<comment type="catalytic activity">
    <reaction evidence="7">
        <text>a 4-saturated-(3S)-3-hydroxyacyl-CoA = a (3E)-enoyl-CoA + H2O</text>
        <dbReference type="Rhea" id="RHEA:20724"/>
        <dbReference type="ChEBI" id="CHEBI:15377"/>
        <dbReference type="ChEBI" id="CHEBI:58521"/>
        <dbReference type="ChEBI" id="CHEBI:137480"/>
        <dbReference type="EC" id="4.2.1.17"/>
    </reaction>
</comment>
<dbReference type="PANTHER" id="PTHR11941">
    <property type="entry name" value="ENOYL-COA HYDRATASE-RELATED"/>
    <property type="match status" value="1"/>
</dbReference>
<keyword evidence="5 9" id="KW-0456">Lyase</keyword>
<dbReference type="KEGG" id="cans:GP473_02050"/>
<evidence type="ECO:0000256" key="6">
    <source>
        <dbReference type="ARBA" id="ARBA00023709"/>
    </source>
</evidence>
<dbReference type="InterPro" id="IPR018376">
    <property type="entry name" value="Enoyl-CoA_hyd/isom_CS"/>
</dbReference>
<evidence type="ECO:0000256" key="2">
    <source>
        <dbReference type="ARBA" id="ARBA00005254"/>
    </source>
</evidence>
<dbReference type="EMBL" id="CP046883">
    <property type="protein sequence ID" value="QNH95625.1"/>
    <property type="molecule type" value="Genomic_DNA"/>
</dbReference>
<dbReference type="GO" id="GO:0006635">
    <property type="term" value="P:fatty acid beta-oxidation"/>
    <property type="evidence" value="ECO:0007669"/>
    <property type="project" value="TreeGrafter"/>
</dbReference>
<dbReference type="GO" id="GO:0004300">
    <property type="term" value="F:enoyl-CoA hydratase activity"/>
    <property type="evidence" value="ECO:0007669"/>
    <property type="project" value="UniProtKB-EC"/>
</dbReference>
<name>A0A7G7YMA5_9CORY</name>
<evidence type="ECO:0000256" key="1">
    <source>
        <dbReference type="ARBA" id="ARBA00002994"/>
    </source>
</evidence>
<dbReference type="AlphaFoldDB" id="A0A7G7YMA5"/>
<keyword evidence="4" id="KW-0443">Lipid metabolism</keyword>
<dbReference type="Pfam" id="PF00378">
    <property type="entry name" value="ECH_1"/>
    <property type="match status" value="1"/>
</dbReference>
<evidence type="ECO:0000256" key="7">
    <source>
        <dbReference type="ARBA" id="ARBA00023717"/>
    </source>
</evidence>
<evidence type="ECO:0000256" key="4">
    <source>
        <dbReference type="ARBA" id="ARBA00023098"/>
    </source>
</evidence>
<dbReference type="CDD" id="cd06558">
    <property type="entry name" value="crotonase-like"/>
    <property type="match status" value="1"/>
</dbReference>
<evidence type="ECO:0000313" key="9">
    <source>
        <dbReference type="EMBL" id="QNH95625.1"/>
    </source>
</evidence>
<dbReference type="PROSITE" id="PS00166">
    <property type="entry name" value="ENOYL_COA_HYDRATASE"/>
    <property type="match status" value="1"/>
</dbReference>
<gene>
    <name evidence="9" type="ORF">GP473_02050</name>
</gene>
<comment type="function">
    <text evidence="1">Could possibly oxidize fatty acids using specific components.</text>
</comment>
<keyword evidence="3" id="KW-0276">Fatty acid metabolism</keyword>
<dbReference type="SUPFAM" id="SSF52096">
    <property type="entry name" value="ClpP/crotonase"/>
    <property type="match status" value="1"/>
</dbReference>